<accession>A0A3P6SRJ3</accession>
<organism evidence="2 3">
    <name type="scientific">Cylicostephanus goldi</name>
    <name type="common">Nematode worm</name>
    <dbReference type="NCBI Taxonomy" id="71465"/>
    <lineage>
        <taxon>Eukaryota</taxon>
        <taxon>Metazoa</taxon>
        <taxon>Ecdysozoa</taxon>
        <taxon>Nematoda</taxon>
        <taxon>Chromadorea</taxon>
        <taxon>Rhabditida</taxon>
        <taxon>Rhabditina</taxon>
        <taxon>Rhabditomorpha</taxon>
        <taxon>Strongyloidea</taxon>
        <taxon>Strongylidae</taxon>
        <taxon>Cylicostephanus</taxon>
    </lineage>
</organism>
<dbReference type="InterPro" id="IPR036318">
    <property type="entry name" value="FAD-bd_PCMH-like_sf"/>
</dbReference>
<evidence type="ECO:0000259" key="1">
    <source>
        <dbReference type="Pfam" id="PF00941"/>
    </source>
</evidence>
<proteinExistence type="predicted"/>
<dbReference type="AlphaFoldDB" id="A0A3P6SRJ3"/>
<dbReference type="InterPro" id="IPR002346">
    <property type="entry name" value="Mopterin_DH_FAD-bd"/>
</dbReference>
<gene>
    <name evidence="2" type="ORF">CGOC_LOCUS6968</name>
</gene>
<dbReference type="GO" id="GO:0016491">
    <property type="term" value="F:oxidoreductase activity"/>
    <property type="evidence" value="ECO:0007669"/>
    <property type="project" value="InterPro"/>
</dbReference>
<evidence type="ECO:0000313" key="3">
    <source>
        <dbReference type="Proteomes" id="UP000271889"/>
    </source>
</evidence>
<reference evidence="2 3" key="1">
    <citation type="submission" date="2018-11" db="EMBL/GenBank/DDBJ databases">
        <authorList>
            <consortium name="Pathogen Informatics"/>
        </authorList>
    </citation>
    <scope>NUCLEOTIDE SEQUENCE [LARGE SCALE GENOMIC DNA]</scope>
</reference>
<feature type="non-terminal residue" evidence="2">
    <location>
        <position position="1"/>
    </location>
</feature>
<protein>
    <recommendedName>
        <fullName evidence="1">Molybdopterin dehydrogenase FAD-binding domain-containing protein</fullName>
    </recommendedName>
</protein>
<dbReference type="Proteomes" id="UP000271889">
    <property type="component" value="Unassembled WGS sequence"/>
</dbReference>
<dbReference type="EMBL" id="UYRV01023537">
    <property type="protein sequence ID" value="VDK73779.1"/>
    <property type="molecule type" value="Genomic_DNA"/>
</dbReference>
<dbReference type="Pfam" id="PF00941">
    <property type="entry name" value="FAD_binding_5"/>
    <property type="match status" value="1"/>
</dbReference>
<dbReference type="OrthoDB" id="8300278at2759"/>
<dbReference type="GO" id="GO:0050660">
    <property type="term" value="F:flavin adenine dinucleotide binding"/>
    <property type="evidence" value="ECO:0007669"/>
    <property type="project" value="InterPro"/>
</dbReference>
<feature type="domain" description="Molybdopterin dehydrogenase FAD-binding" evidence="1">
    <location>
        <begin position="17"/>
        <end position="166"/>
    </location>
</feature>
<name>A0A3P6SRJ3_CYLGO</name>
<keyword evidence="3" id="KW-1185">Reference proteome</keyword>
<dbReference type="SUPFAM" id="SSF56176">
    <property type="entry name" value="FAD-binding/transporter-associated domain-like"/>
    <property type="match status" value="1"/>
</dbReference>
<evidence type="ECO:0000313" key="2">
    <source>
        <dbReference type="EMBL" id="VDK73779.1"/>
    </source>
</evidence>
<sequence length="198" mass="22026">DSDGEEIYLEGRRVVLQAPSDIKEFEEHLRSNSEAKIISSGLITRLIASQSSFDKKVVWVSTHRLKTLCNLLVSEKEMSVGANLTISEKLFDKYSSLQVANVASWAGGFFSGSSDLSALFLAVNPNLTIRDTAGVYGWRHVSELVDESGRANLGKSQFAISMSFPRSKGQEHVGVFAAIAWAELFFSFYKKWFFEKIA</sequence>